<evidence type="ECO:0000313" key="1">
    <source>
        <dbReference type="EMBL" id="KAH6927790.1"/>
    </source>
</evidence>
<dbReference type="Proteomes" id="UP000821845">
    <property type="component" value="Chromosome 6"/>
</dbReference>
<organism evidence="1 2">
    <name type="scientific">Hyalomma asiaticum</name>
    <name type="common">Tick</name>
    <dbReference type="NCBI Taxonomy" id="266040"/>
    <lineage>
        <taxon>Eukaryota</taxon>
        <taxon>Metazoa</taxon>
        <taxon>Ecdysozoa</taxon>
        <taxon>Arthropoda</taxon>
        <taxon>Chelicerata</taxon>
        <taxon>Arachnida</taxon>
        <taxon>Acari</taxon>
        <taxon>Parasitiformes</taxon>
        <taxon>Ixodida</taxon>
        <taxon>Ixodoidea</taxon>
        <taxon>Ixodidae</taxon>
        <taxon>Hyalomminae</taxon>
        <taxon>Hyalomma</taxon>
    </lineage>
</organism>
<keyword evidence="2" id="KW-1185">Reference proteome</keyword>
<evidence type="ECO:0000313" key="2">
    <source>
        <dbReference type="Proteomes" id="UP000821845"/>
    </source>
</evidence>
<proteinExistence type="predicted"/>
<name>A0ACB7RZ67_HYAAI</name>
<accession>A0ACB7RZ67</accession>
<gene>
    <name evidence="1" type="ORF">HPB50_008624</name>
</gene>
<sequence>MEDRGLMAAYDTHDAHDNIQSDTSLDEKLIRSKKSKKKKKNKAAKARQPKTITHTTEEPNGPVKGLKPSGKEKAIDKLQLSPGMSTFATLRAGVSNHLLCFMSDNATDKMQMPAEYCTHLVYRDVTLNKQGHNFEPAKNGETASFGDVLLVSRRTSSNRR</sequence>
<dbReference type="EMBL" id="CM023486">
    <property type="protein sequence ID" value="KAH6927790.1"/>
    <property type="molecule type" value="Genomic_DNA"/>
</dbReference>
<comment type="caution">
    <text evidence="1">The sequence shown here is derived from an EMBL/GenBank/DDBJ whole genome shotgun (WGS) entry which is preliminary data.</text>
</comment>
<reference evidence="1" key="1">
    <citation type="submission" date="2020-05" db="EMBL/GenBank/DDBJ databases">
        <title>Large-scale comparative analyses of tick genomes elucidate their genetic diversity and vector capacities.</title>
        <authorList>
            <person name="Jia N."/>
            <person name="Wang J."/>
            <person name="Shi W."/>
            <person name="Du L."/>
            <person name="Sun Y."/>
            <person name="Zhan W."/>
            <person name="Jiang J."/>
            <person name="Wang Q."/>
            <person name="Zhang B."/>
            <person name="Ji P."/>
            <person name="Sakyi L.B."/>
            <person name="Cui X."/>
            <person name="Yuan T."/>
            <person name="Jiang B."/>
            <person name="Yang W."/>
            <person name="Lam T.T.-Y."/>
            <person name="Chang Q."/>
            <person name="Ding S."/>
            <person name="Wang X."/>
            <person name="Zhu J."/>
            <person name="Ruan X."/>
            <person name="Zhao L."/>
            <person name="Wei J."/>
            <person name="Que T."/>
            <person name="Du C."/>
            <person name="Cheng J."/>
            <person name="Dai P."/>
            <person name="Han X."/>
            <person name="Huang E."/>
            <person name="Gao Y."/>
            <person name="Liu J."/>
            <person name="Shao H."/>
            <person name="Ye R."/>
            <person name="Li L."/>
            <person name="Wei W."/>
            <person name="Wang X."/>
            <person name="Wang C."/>
            <person name="Yang T."/>
            <person name="Huo Q."/>
            <person name="Li W."/>
            <person name="Guo W."/>
            <person name="Chen H."/>
            <person name="Zhou L."/>
            <person name="Ni X."/>
            <person name="Tian J."/>
            <person name="Zhou Y."/>
            <person name="Sheng Y."/>
            <person name="Liu T."/>
            <person name="Pan Y."/>
            <person name="Xia L."/>
            <person name="Li J."/>
            <person name="Zhao F."/>
            <person name="Cao W."/>
        </authorList>
    </citation>
    <scope>NUCLEOTIDE SEQUENCE</scope>
    <source>
        <strain evidence="1">Hyas-2018</strain>
    </source>
</reference>
<protein>
    <submittedName>
        <fullName evidence="1">Uncharacterized protein</fullName>
    </submittedName>
</protein>